<proteinExistence type="predicted"/>
<dbReference type="EMBL" id="JAERQM010000004">
    <property type="protein sequence ID" value="MBU8545045.1"/>
    <property type="molecule type" value="Genomic_DNA"/>
</dbReference>
<feature type="compositionally biased region" description="Pro residues" evidence="1">
    <location>
        <begin position="1"/>
        <end position="18"/>
    </location>
</feature>
<gene>
    <name evidence="2" type="ORF">JJQ90_15100</name>
</gene>
<evidence type="ECO:0000256" key="1">
    <source>
        <dbReference type="SAM" id="MobiDB-lite"/>
    </source>
</evidence>
<protein>
    <submittedName>
        <fullName evidence="2">Uncharacterized protein</fullName>
    </submittedName>
</protein>
<comment type="caution">
    <text evidence="2">The sequence shown here is derived from an EMBL/GenBank/DDBJ whole genome shotgun (WGS) entry which is preliminary data.</text>
</comment>
<feature type="region of interest" description="Disordered" evidence="1">
    <location>
        <begin position="1"/>
        <end position="31"/>
    </location>
</feature>
<name>A0ABS6H8L0_9PROT</name>
<feature type="region of interest" description="Disordered" evidence="1">
    <location>
        <begin position="113"/>
        <end position="135"/>
    </location>
</feature>
<evidence type="ECO:0000313" key="3">
    <source>
        <dbReference type="Proteomes" id="UP000689967"/>
    </source>
</evidence>
<dbReference type="Proteomes" id="UP000689967">
    <property type="component" value="Unassembled WGS sequence"/>
</dbReference>
<reference evidence="2 3" key="1">
    <citation type="submission" date="2021-01" db="EMBL/GenBank/DDBJ databases">
        <title>Roseomonas sp. nov, a bacterium isolated from an oil production mixture in Yumen Oilfield.</title>
        <authorList>
            <person name="Wu D."/>
        </authorList>
    </citation>
    <scope>NUCLEOTIDE SEQUENCE [LARGE SCALE GENOMIC DNA]</scope>
    <source>
        <strain evidence="2 3">ROY-5-3</strain>
    </source>
</reference>
<evidence type="ECO:0000313" key="2">
    <source>
        <dbReference type="EMBL" id="MBU8545045.1"/>
    </source>
</evidence>
<dbReference type="RefSeq" id="WP_216876788.1">
    <property type="nucleotide sequence ID" value="NZ_JAERQM010000004.1"/>
</dbReference>
<keyword evidence="3" id="KW-1185">Reference proteome</keyword>
<organism evidence="2 3">
    <name type="scientific">Falsiroseomonas oleicola</name>
    <dbReference type="NCBI Taxonomy" id="2801474"/>
    <lineage>
        <taxon>Bacteria</taxon>
        <taxon>Pseudomonadati</taxon>
        <taxon>Pseudomonadota</taxon>
        <taxon>Alphaproteobacteria</taxon>
        <taxon>Acetobacterales</taxon>
        <taxon>Roseomonadaceae</taxon>
        <taxon>Falsiroseomonas</taxon>
    </lineage>
</organism>
<accession>A0ABS6H8L0</accession>
<sequence>MTYPPPPVPMPDAAPIPAAPRKRGRPPGAKNVATKIAEAAARAALDGITPDGGPASATALTLLQTLYRDARLPIEVRMRAAALAAPLESPKPATTPAPPKHLADLARRLDEAWARTGRAQAAPADPDEAEAPIVEDAKAAADRAWLRELLS</sequence>